<name>A0AAV3PE94_LITER</name>
<feature type="compositionally biased region" description="Gly residues" evidence="1">
    <location>
        <begin position="44"/>
        <end position="61"/>
    </location>
</feature>
<gene>
    <name evidence="2" type="ORF">LIER_08997</name>
</gene>
<evidence type="ECO:0000256" key="1">
    <source>
        <dbReference type="SAM" id="MobiDB-lite"/>
    </source>
</evidence>
<proteinExistence type="predicted"/>
<dbReference type="AlphaFoldDB" id="A0AAV3PE94"/>
<evidence type="ECO:0000313" key="3">
    <source>
        <dbReference type="Proteomes" id="UP001454036"/>
    </source>
</evidence>
<comment type="caution">
    <text evidence="2">The sequence shown here is derived from an EMBL/GenBank/DDBJ whole genome shotgun (WGS) entry which is preliminary data.</text>
</comment>
<dbReference type="EMBL" id="BAABME010001499">
    <property type="protein sequence ID" value="GAA0149949.1"/>
    <property type="molecule type" value="Genomic_DNA"/>
</dbReference>
<sequence length="74" mass="8302">MGQQNIEKVWNGQTSAFDKKLILKDWELDREKVVHHYTYLVEGGGRGVRSGQSDGGIGGGDNLENEVEKKKKRS</sequence>
<organism evidence="2 3">
    <name type="scientific">Lithospermum erythrorhizon</name>
    <name type="common">Purple gromwell</name>
    <name type="synonym">Lithospermum officinale var. erythrorhizon</name>
    <dbReference type="NCBI Taxonomy" id="34254"/>
    <lineage>
        <taxon>Eukaryota</taxon>
        <taxon>Viridiplantae</taxon>
        <taxon>Streptophyta</taxon>
        <taxon>Embryophyta</taxon>
        <taxon>Tracheophyta</taxon>
        <taxon>Spermatophyta</taxon>
        <taxon>Magnoliopsida</taxon>
        <taxon>eudicotyledons</taxon>
        <taxon>Gunneridae</taxon>
        <taxon>Pentapetalae</taxon>
        <taxon>asterids</taxon>
        <taxon>lamiids</taxon>
        <taxon>Boraginales</taxon>
        <taxon>Boraginaceae</taxon>
        <taxon>Boraginoideae</taxon>
        <taxon>Lithospermeae</taxon>
        <taxon>Lithospermum</taxon>
    </lineage>
</organism>
<dbReference type="Proteomes" id="UP001454036">
    <property type="component" value="Unassembled WGS sequence"/>
</dbReference>
<accession>A0AAV3PE94</accession>
<feature type="region of interest" description="Disordered" evidence="1">
    <location>
        <begin position="44"/>
        <end position="74"/>
    </location>
</feature>
<evidence type="ECO:0000313" key="2">
    <source>
        <dbReference type="EMBL" id="GAA0149949.1"/>
    </source>
</evidence>
<reference evidence="2 3" key="1">
    <citation type="submission" date="2024-01" db="EMBL/GenBank/DDBJ databases">
        <title>The complete chloroplast genome sequence of Lithospermum erythrorhizon: insights into the phylogenetic relationship among Boraginaceae species and the maternal lineages of purple gromwells.</title>
        <authorList>
            <person name="Okada T."/>
            <person name="Watanabe K."/>
        </authorList>
    </citation>
    <scope>NUCLEOTIDE SEQUENCE [LARGE SCALE GENOMIC DNA]</scope>
</reference>
<keyword evidence="3" id="KW-1185">Reference proteome</keyword>
<protein>
    <submittedName>
        <fullName evidence="2">Uncharacterized protein</fullName>
    </submittedName>
</protein>